<dbReference type="EMBL" id="LR743507">
    <property type="protein sequence ID" value="CAA2106095.1"/>
    <property type="molecule type" value="Genomic_DNA"/>
</dbReference>
<reference evidence="1" key="1">
    <citation type="submission" date="2019-12" db="EMBL/GenBank/DDBJ databases">
        <authorList>
            <person name="Cremers G."/>
        </authorList>
    </citation>
    <scope>NUCLEOTIDE SEQUENCE</scope>
    <source>
        <strain evidence="1">Vvax</strain>
    </source>
</reference>
<protein>
    <submittedName>
        <fullName evidence="1">Uncharacterized protein</fullName>
    </submittedName>
</protein>
<accession>A0A679JBK9</accession>
<dbReference type="AlphaFoldDB" id="A0A679JBK9"/>
<organism evidence="1">
    <name type="scientific">Variovorax paradoxus</name>
    <dbReference type="NCBI Taxonomy" id="34073"/>
    <lineage>
        <taxon>Bacteria</taxon>
        <taxon>Pseudomonadati</taxon>
        <taxon>Pseudomonadota</taxon>
        <taxon>Betaproteobacteria</taxon>
        <taxon>Burkholderiales</taxon>
        <taxon>Comamonadaceae</taxon>
        <taxon>Variovorax</taxon>
    </lineage>
</organism>
<proteinExistence type="predicted"/>
<sequence>MQVQPSEARSPGGAIAMTAGMDRELAQMRALRAPTSAALSPREHYPLHSMAEAAAKRLLLEAIAKLHQVQRAAEAADYGAQFTGSVDEAIAQINYTLGMLA</sequence>
<dbReference type="RefSeq" id="WP_339091155.1">
    <property type="nucleotide sequence ID" value="NZ_LR743507.1"/>
</dbReference>
<evidence type="ECO:0000313" key="1">
    <source>
        <dbReference type="EMBL" id="CAA2106095.1"/>
    </source>
</evidence>
<name>A0A679JBK9_VARPD</name>
<gene>
    <name evidence="1" type="ORF">VVAX_03578</name>
</gene>